<dbReference type="Proteomes" id="UP001055712">
    <property type="component" value="Unassembled WGS sequence"/>
</dbReference>
<name>A0A9D4Z1C5_CHLVU</name>
<accession>A0A9D4Z1C5</accession>
<dbReference type="InterPro" id="IPR006843">
    <property type="entry name" value="PAP/fibrillin_dom"/>
</dbReference>
<reference evidence="5" key="2">
    <citation type="submission" date="2020-11" db="EMBL/GenBank/DDBJ databases">
        <authorList>
            <person name="Cecchin M."/>
            <person name="Marcolungo L."/>
            <person name="Rossato M."/>
            <person name="Girolomoni L."/>
            <person name="Cosentino E."/>
            <person name="Cuine S."/>
            <person name="Li-Beisson Y."/>
            <person name="Delledonne M."/>
            <person name="Ballottari M."/>
        </authorList>
    </citation>
    <scope>NUCLEOTIDE SEQUENCE</scope>
    <source>
        <strain evidence="5">211/11P</strain>
        <tissue evidence="5">Whole cell</tissue>
    </source>
</reference>
<dbReference type="Pfam" id="PF04755">
    <property type="entry name" value="PAP_fibrillin"/>
    <property type="match status" value="1"/>
</dbReference>
<proteinExistence type="predicted"/>
<evidence type="ECO:0000256" key="1">
    <source>
        <dbReference type="ARBA" id="ARBA00004474"/>
    </source>
</evidence>
<evidence type="ECO:0000259" key="4">
    <source>
        <dbReference type="Pfam" id="PF04755"/>
    </source>
</evidence>
<feature type="region of interest" description="Disordered" evidence="3">
    <location>
        <begin position="710"/>
        <end position="738"/>
    </location>
</feature>
<feature type="domain" description="Plastid lipid-associated protein/fibrillin conserved" evidence="4">
    <location>
        <begin position="340"/>
        <end position="551"/>
    </location>
</feature>
<feature type="region of interest" description="Disordered" evidence="3">
    <location>
        <begin position="607"/>
        <end position="637"/>
    </location>
</feature>
<evidence type="ECO:0000313" key="6">
    <source>
        <dbReference type="Proteomes" id="UP001055712"/>
    </source>
</evidence>
<evidence type="ECO:0000256" key="3">
    <source>
        <dbReference type="SAM" id="MobiDB-lite"/>
    </source>
</evidence>
<evidence type="ECO:0000313" key="5">
    <source>
        <dbReference type="EMBL" id="KAI3437769.1"/>
    </source>
</evidence>
<evidence type="ECO:0000256" key="2">
    <source>
        <dbReference type="ARBA" id="ARBA00022640"/>
    </source>
</evidence>
<feature type="region of interest" description="Disordered" evidence="3">
    <location>
        <begin position="1"/>
        <end position="99"/>
    </location>
</feature>
<keyword evidence="2" id="KW-0934">Plastid</keyword>
<dbReference type="PANTHER" id="PTHR31906">
    <property type="entry name" value="PLASTID-LIPID-ASSOCIATED PROTEIN 4, CHLOROPLASTIC-RELATED"/>
    <property type="match status" value="1"/>
</dbReference>
<comment type="caution">
    <text evidence="5">The sequence shown here is derived from an EMBL/GenBank/DDBJ whole genome shotgun (WGS) entry which is preliminary data.</text>
</comment>
<keyword evidence="6" id="KW-1185">Reference proteome</keyword>
<dbReference type="AlphaFoldDB" id="A0A9D4Z1C5"/>
<dbReference type="InterPro" id="IPR039633">
    <property type="entry name" value="PAP"/>
</dbReference>
<dbReference type="GO" id="GO:0009536">
    <property type="term" value="C:plastid"/>
    <property type="evidence" value="ECO:0007669"/>
    <property type="project" value="UniProtKB-SubCell"/>
</dbReference>
<sequence>MVGHVPIQPQPRRFNRQQHSTLSHAARRPAPSGALRTIDRASRVVAQAKNPKPGSGVPSEPLEPSAVEPVVQSRLPIEPAGQVGKKGSSGKKVKPVPTTGAEEQAVYALEAAAVDALDAADEAADAAQDARFQSGVASDYAVSDAADMVDGTAEAAKDLGKQANDAVDSAASDAADLADGAAEAAKDLGKQANDALDSAASDAADMADGAAEAAKDIGKQANDALETVASDAADVVGDTAKQAGDALESAAIDAADVAASVQSTVVSAGQKVLDSAVGAANDAISGAAEVAGSVKAAAAAVEERAAKSSAAQSSVPVTAVPPPPIPSTPEAREAEVAATQKTLIGMLASLDRGAAASEDQAKRVEALAQQLERLSGPVVLSRVLPDGGGKSSMALLDGRWRLLYSSGFASGSLGGRRPGPSFGSGPFTLGQVYQDIMTEKLELDNVVDLFLRVSLAGLPGLNAAVPTAHARLKHTFSILGTNTVEITFTDTEVKLTGGLGGWLDLLPQFQLPSLPDALQPPKRSRSARFDVIFLDEQMRITRGDRGELRVFLKGETNPRTTTSKSRFVFRHRSNIKAGTMLQRSASAALRPTGLRWLASKASGAASQLDASERPLAADPSVRKASRQQPSSILEPPLLHDSLSEATYDYRASTRATANPPRLSSITEPDYYLQNSLSDSTYGIPRSLQRIPVRSQGGAKQGRSTMQRIVVASRAAPQGHDPLHDSYSEVDYSSPYKGK</sequence>
<protein>
    <recommendedName>
        <fullName evidence="4">Plastid lipid-associated protein/fibrillin conserved domain-containing protein</fullName>
    </recommendedName>
</protein>
<reference evidence="5" key="1">
    <citation type="journal article" date="2019" name="Plant J.">
        <title>Chlorella vulgaris genome assembly and annotation reveals the molecular basis for metabolic acclimation to high light conditions.</title>
        <authorList>
            <person name="Cecchin M."/>
            <person name="Marcolungo L."/>
            <person name="Rossato M."/>
            <person name="Girolomoni L."/>
            <person name="Cosentino E."/>
            <person name="Cuine S."/>
            <person name="Li-Beisson Y."/>
            <person name="Delledonne M."/>
            <person name="Ballottari M."/>
        </authorList>
    </citation>
    <scope>NUCLEOTIDE SEQUENCE</scope>
    <source>
        <strain evidence="5">211/11P</strain>
    </source>
</reference>
<organism evidence="5 6">
    <name type="scientific">Chlorella vulgaris</name>
    <name type="common">Green alga</name>
    <dbReference type="NCBI Taxonomy" id="3077"/>
    <lineage>
        <taxon>Eukaryota</taxon>
        <taxon>Viridiplantae</taxon>
        <taxon>Chlorophyta</taxon>
        <taxon>core chlorophytes</taxon>
        <taxon>Trebouxiophyceae</taxon>
        <taxon>Chlorellales</taxon>
        <taxon>Chlorellaceae</taxon>
        <taxon>Chlorella clade</taxon>
        <taxon>Chlorella</taxon>
    </lineage>
</organism>
<gene>
    <name evidence="5" type="ORF">D9Q98_000216</name>
</gene>
<dbReference type="OrthoDB" id="203682at2759"/>
<dbReference type="EMBL" id="SIDB01000001">
    <property type="protein sequence ID" value="KAI3437769.1"/>
    <property type="molecule type" value="Genomic_DNA"/>
</dbReference>
<comment type="subcellular location">
    <subcellularLocation>
        <location evidence="1">Plastid</location>
    </subcellularLocation>
</comment>